<gene>
    <name evidence="2" type="ORF">P3T76_011850</name>
</gene>
<proteinExistence type="predicted"/>
<evidence type="ECO:0000313" key="2">
    <source>
        <dbReference type="EMBL" id="KAK1933636.1"/>
    </source>
</evidence>
<feature type="region of interest" description="Disordered" evidence="1">
    <location>
        <begin position="30"/>
        <end position="50"/>
    </location>
</feature>
<feature type="region of interest" description="Disordered" evidence="1">
    <location>
        <begin position="93"/>
        <end position="152"/>
    </location>
</feature>
<evidence type="ECO:0000313" key="3">
    <source>
        <dbReference type="Proteomes" id="UP001259832"/>
    </source>
</evidence>
<feature type="compositionally biased region" description="Basic and acidic residues" evidence="1">
    <location>
        <begin position="141"/>
        <end position="152"/>
    </location>
</feature>
<protein>
    <submittedName>
        <fullName evidence="2">Uncharacterized protein</fullName>
    </submittedName>
</protein>
<comment type="caution">
    <text evidence="2">The sequence shown here is derived from an EMBL/GenBank/DDBJ whole genome shotgun (WGS) entry which is preliminary data.</text>
</comment>
<accession>A0AAD9LEV9</accession>
<sequence>MAEKPPPLPRMDSMPPVSARDASYWLSVASAPSSSRSGAATIVSTSSSTRSLDANSFLLSIRSNSSSSSFLDVASGRQNSNKSLLELKNLSILHNPQQNEAEKPSQPLESDIVPPPPSSLYDSNFFAPKTNRRRTRKKNKERSSSRAHTESKRPVIVAEEVFEHQRYQMVLGWGSKGHLLPLDPDKYMRIVRHSTPL</sequence>
<reference evidence="2" key="1">
    <citation type="submission" date="2023-08" db="EMBL/GenBank/DDBJ databases">
        <title>Reference Genome Resource for the Citrus Pathogen Phytophthora citrophthora.</title>
        <authorList>
            <person name="Moller H."/>
            <person name="Coetzee B."/>
            <person name="Rose L.J."/>
            <person name="Van Niekerk J.M."/>
        </authorList>
    </citation>
    <scope>NUCLEOTIDE SEQUENCE</scope>
    <source>
        <strain evidence="2">STE-U-9442</strain>
    </source>
</reference>
<feature type="compositionally biased region" description="Low complexity" evidence="1">
    <location>
        <begin position="30"/>
        <end position="40"/>
    </location>
</feature>
<organism evidence="2 3">
    <name type="scientific">Phytophthora citrophthora</name>
    <dbReference type="NCBI Taxonomy" id="4793"/>
    <lineage>
        <taxon>Eukaryota</taxon>
        <taxon>Sar</taxon>
        <taxon>Stramenopiles</taxon>
        <taxon>Oomycota</taxon>
        <taxon>Peronosporomycetes</taxon>
        <taxon>Peronosporales</taxon>
        <taxon>Peronosporaceae</taxon>
        <taxon>Phytophthora</taxon>
    </lineage>
</organism>
<feature type="compositionally biased region" description="Basic residues" evidence="1">
    <location>
        <begin position="130"/>
        <end position="140"/>
    </location>
</feature>
<dbReference type="Proteomes" id="UP001259832">
    <property type="component" value="Unassembled WGS sequence"/>
</dbReference>
<dbReference type="EMBL" id="JASMQC010000028">
    <property type="protein sequence ID" value="KAK1933636.1"/>
    <property type="molecule type" value="Genomic_DNA"/>
</dbReference>
<evidence type="ECO:0000256" key="1">
    <source>
        <dbReference type="SAM" id="MobiDB-lite"/>
    </source>
</evidence>
<keyword evidence="3" id="KW-1185">Reference proteome</keyword>
<dbReference type="AlphaFoldDB" id="A0AAD9LEV9"/>
<name>A0AAD9LEV9_9STRA</name>